<dbReference type="PhylomeDB" id="A7TKK4"/>
<name>A7TKK4_VANPO</name>
<organism evidence="8">
    <name type="scientific">Vanderwaltozyma polyspora (strain ATCC 22028 / DSM 70294 / BCRC 21397 / CBS 2163 / NBRC 10782 / NRRL Y-8283 / UCD 57-17)</name>
    <name type="common">Kluyveromyces polysporus</name>
    <dbReference type="NCBI Taxonomy" id="436907"/>
    <lineage>
        <taxon>Eukaryota</taxon>
        <taxon>Fungi</taxon>
        <taxon>Dikarya</taxon>
        <taxon>Ascomycota</taxon>
        <taxon>Saccharomycotina</taxon>
        <taxon>Saccharomycetes</taxon>
        <taxon>Saccharomycetales</taxon>
        <taxon>Saccharomycetaceae</taxon>
        <taxon>Vanderwaltozyma</taxon>
    </lineage>
</organism>
<evidence type="ECO:0000313" key="8">
    <source>
        <dbReference type="Proteomes" id="UP000000267"/>
    </source>
</evidence>
<feature type="coiled-coil region" evidence="5">
    <location>
        <begin position="226"/>
        <end position="253"/>
    </location>
</feature>
<dbReference type="OrthoDB" id="270189at2759"/>
<evidence type="ECO:0000313" key="7">
    <source>
        <dbReference type="EMBL" id="EDO17226.1"/>
    </source>
</evidence>
<dbReference type="InterPro" id="IPR013520">
    <property type="entry name" value="Ribonucl_H"/>
</dbReference>
<proteinExistence type="inferred from homology"/>
<keyword evidence="8" id="KW-1185">Reference proteome</keyword>
<keyword evidence="4" id="KW-0269">Exonuclease</keyword>
<protein>
    <recommendedName>
        <fullName evidence="6">Exonuclease domain-containing protein</fullName>
    </recommendedName>
</protein>
<dbReference type="FunCoup" id="A7TKK4">
    <property type="interactions" value="790"/>
</dbReference>
<dbReference type="InterPro" id="IPR036397">
    <property type="entry name" value="RNaseH_sf"/>
</dbReference>
<comment type="similarity">
    <text evidence="1">Belongs to the oligoribonuclease family.</text>
</comment>
<dbReference type="FunFam" id="3.30.420.10:FF:000003">
    <property type="entry name" value="Oligoribonuclease"/>
    <property type="match status" value="1"/>
</dbReference>
<dbReference type="GO" id="GO:0034475">
    <property type="term" value="P:U4 snRNA 3'-end processing"/>
    <property type="evidence" value="ECO:0007669"/>
    <property type="project" value="EnsemblFungi"/>
</dbReference>
<dbReference type="HOGENOM" id="CLU_064761_0_0_1"/>
<dbReference type="Pfam" id="PF00929">
    <property type="entry name" value="RNase_T"/>
    <property type="match status" value="1"/>
</dbReference>
<evidence type="ECO:0000256" key="2">
    <source>
        <dbReference type="ARBA" id="ARBA00022722"/>
    </source>
</evidence>
<dbReference type="GO" id="GO:0003676">
    <property type="term" value="F:nucleic acid binding"/>
    <property type="evidence" value="ECO:0007669"/>
    <property type="project" value="InterPro"/>
</dbReference>
<dbReference type="Proteomes" id="UP000000267">
    <property type="component" value="Unassembled WGS sequence"/>
</dbReference>
<dbReference type="NCBIfam" id="NF003765">
    <property type="entry name" value="PRK05359.1"/>
    <property type="match status" value="1"/>
</dbReference>
<dbReference type="AlphaFoldDB" id="A7TKK4"/>
<accession>A7TKK4</accession>
<dbReference type="GO" id="GO:0000175">
    <property type="term" value="F:3'-5'-RNA exonuclease activity"/>
    <property type="evidence" value="ECO:0007669"/>
    <property type="project" value="EnsemblFungi"/>
</dbReference>
<evidence type="ECO:0000256" key="4">
    <source>
        <dbReference type="ARBA" id="ARBA00022839"/>
    </source>
</evidence>
<dbReference type="KEGG" id="vpo:Kpol_1035p39"/>
<evidence type="ECO:0000256" key="5">
    <source>
        <dbReference type="SAM" id="Coils"/>
    </source>
</evidence>
<feature type="domain" description="Exonuclease" evidence="6">
    <location>
        <begin position="42"/>
        <end position="224"/>
    </location>
</feature>
<sequence length="263" mass="30515">MFFFRRFYGIQRKNNYLNKVNIGKSAGKFVFKKANMVEVKNPVVWIDCEMTGLNHVNDHIIEICCIVTDGDMNVVKDPGTGEDNVYESVIHYDEEVMSKMNEWCIDQHGKSGLTEKVLKSNKSLSRVQQELIRHVKKYIPEPNKGVLAGNSVHMDRLFLINEFPSLIDHLFYRIIDVSSIMEVCRRHNNPLNSVVPKKISSHTAKSDIIESIKQLKWYMKHYFKSTEETKDFVKEQEDNIAKLEKQDLKSKELAETANTEKAE</sequence>
<dbReference type="Gene3D" id="3.30.420.10">
    <property type="entry name" value="Ribonuclease H-like superfamily/Ribonuclease H"/>
    <property type="match status" value="1"/>
</dbReference>
<evidence type="ECO:0000256" key="3">
    <source>
        <dbReference type="ARBA" id="ARBA00022801"/>
    </source>
</evidence>
<dbReference type="InterPro" id="IPR012337">
    <property type="entry name" value="RNaseH-like_sf"/>
</dbReference>
<dbReference type="InParanoid" id="A7TKK4"/>
<dbReference type="CDD" id="cd06135">
    <property type="entry name" value="Orn"/>
    <property type="match status" value="1"/>
</dbReference>
<dbReference type="SUPFAM" id="SSF53098">
    <property type="entry name" value="Ribonuclease H-like"/>
    <property type="match status" value="1"/>
</dbReference>
<dbReference type="EMBL" id="DS480408">
    <property type="protein sequence ID" value="EDO17226.1"/>
    <property type="molecule type" value="Genomic_DNA"/>
</dbReference>
<dbReference type="InterPro" id="IPR022894">
    <property type="entry name" value="Oligoribonuclease"/>
</dbReference>
<keyword evidence="3" id="KW-0378">Hydrolase</keyword>
<dbReference type="PANTHER" id="PTHR11046">
    <property type="entry name" value="OLIGORIBONUCLEASE, MITOCHONDRIAL"/>
    <property type="match status" value="1"/>
</dbReference>
<keyword evidence="5" id="KW-0175">Coiled coil</keyword>
<dbReference type="OMA" id="AFFHYRN"/>
<dbReference type="GO" id="GO:0034476">
    <property type="term" value="P:U5 snRNA 3'-end processing"/>
    <property type="evidence" value="ECO:0007669"/>
    <property type="project" value="EnsemblFungi"/>
</dbReference>
<dbReference type="SMART" id="SM00479">
    <property type="entry name" value="EXOIII"/>
    <property type="match status" value="1"/>
</dbReference>
<dbReference type="GO" id="GO:0005739">
    <property type="term" value="C:mitochondrion"/>
    <property type="evidence" value="ECO:0007669"/>
    <property type="project" value="EnsemblFungi"/>
</dbReference>
<gene>
    <name evidence="7" type="ORF">Kpol_1035p39</name>
</gene>
<dbReference type="STRING" id="436907.A7TKK4"/>
<keyword evidence="2" id="KW-0540">Nuclease</keyword>
<dbReference type="GeneID" id="5545431"/>
<dbReference type="GO" id="GO:0000467">
    <property type="term" value="P:exonucleolytic trimming to generate mature 3'-end of 5.8S rRNA from tricistronic rRNA transcript (SSU-rRNA, 5.8S rRNA, LSU-rRNA)"/>
    <property type="evidence" value="ECO:0007669"/>
    <property type="project" value="EnsemblFungi"/>
</dbReference>
<dbReference type="PANTHER" id="PTHR11046:SF0">
    <property type="entry name" value="OLIGORIBONUCLEASE, MITOCHONDRIAL"/>
    <property type="match status" value="1"/>
</dbReference>
<dbReference type="eggNOG" id="KOG3242">
    <property type="taxonomic scope" value="Eukaryota"/>
</dbReference>
<reference evidence="7 8" key="1">
    <citation type="journal article" date="2007" name="Proc. Natl. Acad. Sci. U.S.A.">
        <title>Independent sorting-out of thousands of duplicated gene pairs in two yeast species descended from a whole-genome duplication.</title>
        <authorList>
            <person name="Scannell D.R."/>
            <person name="Frank A.C."/>
            <person name="Conant G.C."/>
            <person name="Byrne K.P."/>
            <person name="Woolfit M."/>
            <person name="Wolfe K.H."/>
        </authorList>
    </citation>
    <scope>NUCLEOTIDE SEQUENCE [LARGE SCALE GENOMIC DNA]</scope>
    <source>
        <strain evidence="8">ATCC 22028 / DSM 70294 / BCRC 21397 / CBS 2163 / NBRC 10782 / NRRL Y-8283 / UCD 57-17</strain>
    </source>
</reference>
<dbReference type="RefSeq" id="XP_001645084.1">
    <property type="nucleotide sequence ID" value="XM_001645034.1"/>
</dbReference>
<evidence type="ECO:0000256" key="1">
    <source>
        <dbReference type="ARBA" id="ARBA00009921"/>
    </source>
</evidence>
<evidence type="ECO:0000259" key="6">
    <source>
        <dbReference type="SMART" id="SM00479"/>
    </source>
</evidence>